<dbReference type="VEuPathDB" id="FungiDB:RhiirA1_481270"/>
<feature type="coiled-coil region" evidence="1">
    <location>
        <begin position="378"/>
        <end position="546"/>
    </location>
</feature>
<dbReference type="VEuPathDB" id="FungiDB:RhiirFUN_008336"/>
<feature type="coiled-coil region" evidence="1">
    <location>
        <begin position="698"/>
        <end position="732"/>
    </location>
</feature>
<keyword evidence="2" id="KW-0812">Transmembrane</keyword>
<evidence type="ECO:0000256" key="2">
    <source>
        <dbReference type="SAM" id="Phobius"/>
    </source>
</evidence>
<dbReference type="Proteomes" id="UP000233469">
    <property type="component" value="Unassembled WGS sequence"/>
</dbReference>
<keyword evidence="2" id="KW-1133">Transmembrane helix</keyword>
<feature type="transmembrane region" description="Helical" evidence="2">
    <location>
        <begin position="12"/>
        <end position="32"/>
    </location>
</feature>
<reference evidence="3 4" key="1">
    <citation type="submission" date="2016-04" db="EMBL/GenBank/DDBJ databases">
        <title>Genome analyses suggest a sexual origin of heterokaryosis in a supposedly ancient asexual fungus.</title>
        <authorList>
            <person name="Ropars J."/>
            <person name="Sedzielewska K."/>
            <person name="Noel J."/>
            <person name="Charron P."/>
            <person name="Farinelli L."/>
            <person name="Marton T."/>
            <person name="Kruger M."/>
            <person name="Pelin A."/>
            <person name="Brachmann A."/>
            <person name="Corradi N."/>
        </authorList>
    </citation>
    <scope>NUCLEOTIDE SEQUENCE [LARGE SCALE GENOMIC DNA]</scope>
    <source>
        <strain evidence="3 4">C2</strain>
    </source>
</reference>
<dbReference type="AlphaFoldDB" id="A0A2N1NVD0"/>
<evidence type="ECO:0000256" key="1">
    <source>
        <dbReference type="SAM" id="Coils"/>
    </source>
</evidence>
<dbReference type="SUPFAM" id="SSF57997">
    <property type="entry name" value="Tropomyosin"/>
    <property type="match status" value="1"/>
</dbReference>
<evidence type="ECO:0000313" key="3">
    <source>
        <dbReference type="EMBL" id="PKK77856.1"/>
    </source>
</evidence>
<dbReference type="VEuPathDB" id="FungiDB:FUN_000056"/>
<protein>
    <submittedName>
        <fullName evidence="3">Uncharacterized protein</fullName>
    </submittedName>
</protein>
<comment type="caution">
    <text evidence="3">The sequence shown here is derived from an EMBL/GenBank/DDBJ whole genome shotgun (WGS) entry which is preliminary data.</text>
</comment>
<sequence>MAQNNDKARCKLFILFYYIYIRQLGLGILMILTTEELLQEQLLLLLLQQQLLLSIGQLLGQYLRVLREEPANIARHQKSTNTSELKSQQGLYKTCKRQLGQSRANRRRLKKKNLGLEKELVNLQQKNFQFEQDLTVQAKEFAEKENTLQAQITNLQNEKQALVDNLTEQLKQTTQLNQENNNLQNQLVLLKTNIQELKSQQQIEEEQNKLQNIQVELVNLQQRNFQFEQDNQKLRLNLAVQAKEFAEKENTLQAQITNLQNEKQALVDNLTEQLKQTTQLNQENNNLQNQLVLLKTNIQELKSQQQIEEEQNKLQNIQVELVNLQQRNIQFEQDNQKLRLNLAVQIKEFAEKENILQTQITHLSEKQSSIGNLTEFTNQQVQIQINQIEQEKIDLQKRLTQIEVKIRELRSYKESLIKQMEQLENRINQFQVNGEQIKQKRIRLQNIEKDFIKLDKEIDQLEQKLNNEKQIKMQLTQALQIKENKINELEKKLVAQECIKQLKDKEKELSEIEKELINKLTLKGNTKGIYKEKKAKQKEINELKQKFVRTTASYNANKEEQVLIQVNQFLKVKNDFLTLQEEAIKKLQNCCNHLKSLINIKNNNTTIDFIKNTVNVESAILRYTKEFQITLIKYNDRLLKLNKVYYFLKNIIQGNKGLEVSLMIENILKLNSFNLDKYNVFKFTINSQEEFETQLNSNMIMVEDIKSLRKNLHELKLELKQEKEELKNLAID</sequence>
<gene>
    <name evidence="3" type="ORF">RhiirC2_807100</name>
</gene>
<feature type="coiled-coil region" evidence="1">
    <location>
        <begin position="99"/>
        <end position="341"/>
    </location>
</feature>
<accession>A0A2N1NVD0</accession>
<dbReference type="EMBL" id="LLXL01000108">
    <property type="protein sequence ID" value="PKK77856.1"/>
    <property type="molecule type" value="Genomic_DNA"/>
</dbReference>
<keyword evidence="2" id="KW-0472">Membrane</keyword>
<name>A0A2N1NVD0_9GLOM</name>
<proteinExistence type="predicted"/>
<reference evidence="3 4" key="2">
    <citation type="submission" date="2017-10" db="EMBL/GenBank/DDBJ databases">
        <title>Extensive intraspecific genome diversity in a model arbuscular mycorrhizal fungus.</title>
        <authorList>
            <person name="Chen E.C.H."/>
            <person name="Morin E."/>
            <person name="Baudet D."/>
            <person name="Noel J."/>
            <person name="Ndikumana S."/>
            <person name="Charron P."/>
            <person name="St-Onge C."/>
            <person name="Giorgi J."/>
            <person name="Grigoriev I.V."/>
            <person name="Roux C."/>
            <person name="Martin F.M."/>
            <person name="Corradi N."/>
        </authorList>
    </citation>
    <scope>NUCLEOTIDE SEQUENCE [LARGE SCALE GENOMIC DNA]</scope>
    <source>
        <strain evidence="3 4">C2</strain>
    </source>
</reference>
<keyword evidence="1" id="KW-0175">Coiled coil</keyword>
<organism evidence="3 4">
    <name type="scientific">Rhizophagus irregularis</name>
    <dbReference type="NCBI Taxonomy" id="588596"/>
    <lineage>
        <taxon>Eukaryota</taxon>
        <taxon>Fungi</taxon>
        <taxon>Fungi incertae sedis</taxon>
        <taxon>Mucoromycota</taxon>
        <taxon>Glomeromycotina</taxon>
        <taxon>Glomeromycetes</taxon>
        <taxon>Glomerales</taxon>
        <taxon>Glomeraceae</taxon>
        <taxon>Rhizophagus</taxon>
    </lineage>
</organism>
<evidence type="ECO:0000313" key="4">
    <source>
        <dbReference type="Proteomes" id="UP000233469"/>
    </source>
</evidence>